<keyword evidence="1" id="KW-0677">Repeat</keyword>
<evidence type="ECO:0000313" key="3">
    <source>
        <dbReference type="EMBL" id="KAK6645091.1"/>
    </source>
</evidence>
<dbReference type="Proteomes" id="UP001372834">
    <property type="component" value="Unassembled WGS sequence"/>
</dbReference>
<dbReference type="PROSITE" id="PS50106">
    <property type="entry name" value="PDZ"/>
    <property type="match status" value="1"/>
</dbReference>
<dbReference type="InterPro" id="IPR051067">
    <property type="entry name" value="NHER"/>
</dbReference>
<reference evidence="3 4" key="1">
    <citation type="submission" date="2023-10" db="EMBL/GenBank/DDBJ databases">
        <title>Genomes of two closely related lineages of the louse Polyplax serrata with different host specificities.</title>
        <authorList>
            <person name="Martinu J."/>
            <person name="Tarabai H."/>
            <person name="Stefka J."/>
            <person name="Hypsa V."/>
        </authorList>
    </citation>
    <scope>NUCLEOTIDE SEQUENCE [LARGE SCALE GENOMIC DNA]</scope>
    <source>
        <strain evidence="3">HR10_N</strain>
    </source>
</reference>
<dbReference type="CDD" id="cd06768">
    <property type="entry name" value="PDZ_NHERF-like"/>
    <property type="match status" value="1"/>
</dbReference>
<dbReference type="Pfam" id="PF00595">
    <property type="entry name" value="PDZ"/>
    <property type="match status" value="1"/>
</dbReference>
<gene>
    <name evidence="3" type="ORF">RUM43_001367</name>
</gene>
<evidence type="ECO:0000313" key="4">
    <source>
        <dbReference type="Proteomes" id="UP001372834"/>
    </source>
</evidence>
<feature type="domain" description="PDZ" evidence="2">
    <location>
        <begin position="43"/>
        <end position="125"/>
    </location>
</feature>
<dbReference type="SUPFAM" id="SSF50156">
    <property type="entry name" value="PDZ domain-like"/>
    <property type="match status" value="1"/>
</dbReference>
<protein>
    <recommendedName>
        <fullName evidence="2">PDZ domain-containing protein</fullName>
    </recommendedName>
</protein>
<dbReference type="GO" id="GO:0072659">
    <property type="term" value="P:protein localization to plasma membrane"/>
    <property type="evidence" value="ECO:0007669"/>
    <property type="project" value="TreeGrafter"/>
</dbReference>
<dbReference type="Gene3D" id="2.30.42.10">
    <property type="match status" value="1"/>
</dbReference>
<comment type="caution">
    <text evidence="3">The sequence shown here is derived from an EMBL/GenBank/DDBJ whole genome shotgun (WGS) entry which is preliminary data.</text>
</comment>
<dbReference type="InterPro" id="IPR036034">
    <property type="entry name" value="PDZ_sf"/>
</dbReference>
<evidence type="ECO:0000259" key="2">
    <source>
        <dbReference type="PROSITE" id="PS50106"/>
    </source>
</evidence>
<dbReference type="GO" id="GO:0043495">
    <property type="term" value="F:protein-membrane adaptor activity"/>
    <property type="evidence" value="ECO:0007669"/>
    <property type="project" value="TreeGrafter"/>
</dbReference>
<dbReference type="InterPro" id="IPR001478">
    <property type="entry name" value="PDZ"/>
</dbReference>
<name>A0AAN8SHY2_POLSC</name>
<evidence type="ECO:0000256" key="1">
    <source>
        <dbReference type="ARBA" id="ARBA00022737"/>
    </source>
</evidence>
<dbReference type="PANTHER" id="PTHR14191:SF28">
    <property type="entry name" value="GH04176P-RELATED"/>
    <property type="match status" value="1"/>
</dbReference>
<dbReference type="GO" id="GO:0016324">
    <property type="term" value="C:apical plasma membrane"/>
    <property type="evidence" value="ECO:0007669"/>
    <property type="project" value="TreeGrafter"/>
</dbReference>
<proteinExistence type="predicted"/>
<dbReference type="AlphaFoldDB" id="A0AAN8SHY2"/>
<accession>A0AAN8SHY2</accession>
<organism evidence="3 4">
    <name type="scientific">Polyplax serrata</name>
    <name type="common">Common mouse louse</name>
    <dbReference type="NCBI Taxonomy" id="468196"/>
    <lineage>
        <taxon>Eukaryota</taxon>
        <taxon>Metazoa</taxon>
        <taxon>Ecdysozoa</taxon>
        <taxon>Arthropoda</taxon>
        <taxon>Hexapoda</taxon>
        <taxon>Insecta</taxon>
        <taxon>Pterygota</taxon>
        <taxon>Neoptera</taxon>
        <taxon>Paraneoptera</taxon>
        <taxon>Psocodea</taxon>
        <taxon>Troctomorpha</taxon>
        <taxon>Phthiraptera</taxon>
        <taxon>Anoplura</taxon>
        <taxon>Polyplacidae</taxon>
        <taxon>Polyplax</taxon>
    </lineage>
</organism>
<dbReference type="SMART" id="SM00228">
    <property type="entry name" value="PDZ"/>
    <property type="match status" value="1"/>
</dbReference>
<sequence>MAQFRGRRSRTQQVPTPPQAKVVDDIMANELNGNLTAKPVVRLCHLVKWPDYDGYGFNLHANMNKPGQFIGNVEEGSPAQAAGLKEGDRIVEVNGANINGEVHKQVVSRIKQNPNETKLLVVDKESSEYFQANNITITSSMPEVGQVVFLRTKTKTWSGCAIGKSREEACHPRESRTGDRGANLQVRRLDGGREKKTGDYPGSVMVVHPNHDLFVKFPGLTDFFQFIRQVLGDGCVGNHPGRPKRTSLPVL</sequence>
<dbReference type="PANTHER" id="PTHR14191">
    <property type="entry name" value="PDZ DOMAIN CONTAINING PROTEIN"/>
    <property type="match status" value="1"/>
</dbReference>
<dbReference type="EMBL" id="JAWJWE010000001">
    <property type="protein sequence ID" value="KAK6645091.1"/>
    <property type="molecule type" value="Genomic_DNA"/>
</dbReference>